<dbReference type="GeneID" id="78338119"/>
<dbReference type="EMBL" id="CBIT010000134">
    <property type="protein sequence ID" value="CDE32421.1"/>
    <property type="molecule type" value="Genomic_DNA"/>
</dbReference>
<dbReference type="RefSeq" id="WP_022430494.1">
    <property type="nucleotide sequence ID" value="NZ_FR899265.1"/>
</dbReference>
<keyword evidence="1" id="KW-0732">Signal</keyword>
<dbReference type="AlphaFoldDB" id="R7GZD0"/>
<evidence type="ECO:0000256" key="1">
    <source>
        <dbReference type="SAM" id="SignalP"/>
    </source>
</evidence>
<dbReference type="PROSITE" id="PS51257">
    <property type="entry name" value="PROKAR_LIPOPROTEIN"/>
    <property type="match status" value="1"/>
</dbReference>
<dbReference type="Proteomes" id="UP000018072">
    <property type="component" value="Unassembled WGS sequence"/>
</dbReference>
<comment type="caution">
    <text evidence="2">The sequence shown here is derived from an EMBL/GenBank/DDBJ whole genome shotgun (WGS) entry which is preliminary data.</text>
</comment>
<sequence>MTLRRLCTFVVALVACALSCLAQNSIEAINEIKLSGKYFTAEATAESVDEAKNIAFSYLKENIVNYCEEMEIEEVGEDKIMANLQQKSVNRGDAVMVLVYVVKTIVEKKETMTFHPNTSVNTNTNNNNTNTAPVLGSANWPDIIKKVCDVSSFVQLQYLLDMAMDNNLIDSWGKYNSMRNQTECYLVMMNVDRQIVAVLSPAKNGARTDVKTGMVVDSEGMTSFKNCAPICVRVK</sequence>
<feature type="signal peptide" evidence="1">
    <location>
        <begin position="1"/>
        <end position="22"/>
    </location>
</feature>
<feature type="chain" id="PRO_5004434268" evidence="1">
    <location>
        <begin position="23"/>
        <end position="235"/>
    </location>
</feature>
<gene>
    <name evidence="2" type="ORF">BN741_01294</name>
</gene>
<proteinExistence type="predicted"/>
<dbReference type="STRING" id="1263103.BN741_01294"/>
<evidence type="ECO:0000313" key="3">
    <source>
        <dbReference type="Proteomes" id="UP000018072"/>
    </source>
</evidence>
<reference evidence="2" key="1">
    <citation type="submission" date="2012-11" db="EMBL/GenBank/DDBJ databases">
        <title>Dependencies among metagenomic species, viruses, plasmids and units of genetic variation.</title>
        <authorList>
            <person name="Nielsen H.B."/>
            <person name="Almeida M."/>
            <person name="Juncker A.S."/>
            <person name="Rasmussen S."/>
            <person name="Li J."/>
            <person name="Sunagawa S."/>
            <person name="Plichta D."/>
            <person name="Gautier L."/>
            <person name="Le Chatelier E."/>
            <person name="Peletier E."/>
            <person name="Bonde I."/>
            <person name="Nielsen T."/>
            <person name="Manichanh C."/>
            <person name="Arumugam M."/>
            <person name="Batto J."/>
            <person name="Santos M.B.Q.D."/>
            <person name="Blom N."/>
            <person name="Borruel N."/>
            <person name="Burgdorf K.S."/>
            <person name="Boumezbeur F."/>
            <person name="Casellas F."/>
            <person name="Dore J."/>
            <person name="Guarner F."/>
            <person name="Hansen T."/>
            <person name="Hildebrand F."/>
            <person name="Kaas R.S."/>
            <person name="Kennedy S."/>
            <person name="Kristiansen K."/>
            <person name="Kultima J.R."/>
            <person name="Leonard P."/>
            <person name="Levenez F."/>
            <person name="Lund O."/>
            <person name="Moumen B."/>
            <person name="Le Paslier D."/>
            <person name="Pons N."/>
            <person name="Pedersen O."/>
            <person name="Prifti E."/>
            <person name="Qin J."/>
            <person name="Raes J."/>
            <person name="Tap J."/>
            <person name="Tims S."/>
            <person name="Ussery D.W."/>
            <person name="Yamada T."/>
            <person name="MetaHit consortium"/>
            <person name="Renault P."/>
            <person name="Sicheritz-Ponten T."/>
            <person name="Bork P."/>
            <person name="Wang J."/>
            <person name="Brunak S."/>
            <person name="Ehrlich S.D."/>
        </authorList>
    </citation>
    <scope>NUCLEOTIDE SEQUENCE [LARGE SCALE GENOMIC DNA]</scope>
</reference>
<organism evidence="2 3">
    <name type="scientific">Leyella stercorea CAG:629</name>
    <dbReference type="NCBI Taxonomy" id="1263103"/>
    <lineage>
        <taxon>Bacteria</taxon>
        <taxon>Pseudomonadati</taxon>
        <taxon>Bacteroidota</taxon>
        <taxon>Bacteroidia</taxon>
        <taxon>Bacteroidales</taxon>
        <taxon>Prevotellaceae</taxon>
        <taxon>Leyella</taxon>
    </lineage>
</organism>
<evidence type="ECO:0000313" key="2">
    <source>
        <dbReference type="EMBL" id="CDE32421.1"/>
    </source>
</evidence>
<name>R7GZD0_9BACT</name>
<accession>R7GZD0</accession>
<protein>
    <submittedName>
        <fullName evidence="2">Uncharacterized protein</fullName>
    </submittedName>
</protein>